<feature type="non-terminal residue" evidence="2">
    <location>
        <position position="56"/>
    </location>
</feature>
<evidence type="ECO:0000313" key="3">
    <source>
        <dbReference type="Proteomes" id="UP000479000"/>
    </source>
</evidence>
<dbReference type="EMBL" id="CADCXU010000616">
    <property type="protein sequence ID" value="CAA9993506.1"/>
    <property type="molecule type" value="Genomic_DNA"/>
</dbReference>
<feature type="region of interest" description="Disordered" evidence="1">
    <location>
        <begin position="18"/>
        <end position="56"/>
    </location>
</feature>
<keyword evidence="3" id="KW-1185">Reference proteome</keyword>
<feature type="compositionally biased region" description="Polar residues" evidence="1">
    <location>
        <begin position="47"/>
        <end position="56"/>
    </location>
</feature>
<name>A0A6H5FV70_9HEMI</name>
<gene>
    <name evidence="2" type="ORF">NTEN_LOCUS453</name>
</gene>
<evidence type="ECO:0000256" key="1">
    <source>
        <dbReference type="SAM" id="MobiDB-lite"/>
    </source>
</evidence>
<dbReference type="Proteomes" id="UP000479000">
    <property type="component" value="Unassembled WGS sequence"/>
</dbReference>
<dbReference type="AlphaFoldDB" id="A0A6H5FV70"/>
<feature type="compositionally biased region" description="Polar residues" evidence="1">
    <location>
        <begin position="18"/>
        <end position="34"/>
    </location>
</feature>
<organism evidence="2 3">
    <name type="scientific">Nesidiocoris tenuis</name>
    <dbReference type="NCBI Taxonomy" id="355587"/>
    <lineage>
        <taxon>Eukaryota</taxon>
        <taxon>Metazoa</taxon>
        <taxon>Ecdysozoa</taxon>
        <taxon>Arthropoda</taxon>
        <taxon>Hexapoda</taxon>
        <taxon>Insecta</taxon>
        <taxon>Pterygota</taxon>
        <taxon>Neoptera</taxon>
        <taxon>Paraneoptera</taxon>
        <taxon>Hemiptera</taxon>
        <taxon>Heteroptera</taxon>
        <taxon>Panheteroptera</taxon>
        <taxon>Cimicomorpha</taxon>
        <taxon>Miridae</taxon>
        <taxon>Dicyphina</taxon>
        <taxon>Nesidiocoris</taxon>
    </lineage>
</organism>
<protein>
    <submittedName>
        <fullName evidence="2">Uncharacterized protein</fullName>
    </submittedName>
</protein>
<proteinExistence type="predicted"/>
<sequence>MEVLRVIYVPLVFQMSRVDSGNESQEGSPDTTASEPALLHTPPRLSANLTQVTRSP</sequence>
<evidence type="ECO:0000313" key="2">
    <source>
        <dbReference type="EMBL" id="CAA9993506.1"/>
    </source>
</evidence>
<dbReference type="OrthoDB" id="10030037at2759"/>
<reference evidence="2 3" key="1">
    <citation type="submission" date="2020-02" db="EMBL/GenBank/DDBJ databases">
        <authorList>
            <person name="Ferguson B K."/>
        </authorList>
    </citation>
    <scope>NUCLEOTIDE SEQUENCE [LARGE SCALE GENOMIC DNA]</scope>
</reference>
<accession>A0A6H5FV70</accession>